<dbReference type="SMART" id="SM00671">
    <property type="entry name" value="SEL1"/>
    <property type="match status" value="3"/>
</dbReference>
<dbReference type="InterPro" id="IPR011990">
    <property type="entry name" value="TPR-like_helical_dom_sf"/>
</dbReference>
<keyword evidence="3" id="KW-1185">Reference proteome</keyword>
<evidence type="ECO:0000256" key="1">
    <source>
        <dbReference type="SAM" id="MobiDB-lite"/>
    </source>
</evidence>
<sequence length="388" mass="42379">MPSLRNILHKRDELSTPQTAQNAPPTTPPPPEFKLIRSDTHTQEIITPPSFPDDTKPYLSSPQQDETSLSPQSQSPRRSFQLFNRSSRANSTSSRSSPPLPPPPRRERRLSNLLHLDHRSRSNSRDSSANIPADLPQINDDQAASQQEREAEWEKRATVLVQGNPQFAMSGSSLSGQSAEGGSVGLGLGLEPQTKSRSPSLLSVGDPNADINIQEAIRLHEAGDLERSTHMFGQLADPNGANNPLSQVLYGLALRHGWGCPPDLERAVTYLSAAASNSAAVEAEALRAGMKKGGSAKGELVLAMYELGNCFRNGWGLKKDPAAARQYYETAANLGDTDAMNEVGWCYLEGFGGKKDKFKAAKYYRLAEENGCPTLGNSWIWKDKYNPK</sequence>
<gene>
    <name evidence="2" type="ORF">N7515_008728</name>
</gene>
<organism evidence="2 3">
    <name type="scientific">Penicillium bovifimosum</name>
    <dbReference type="NCBI Taxonomy" id="126998"/>
    <lineage>
        <taxon>Eukaryota</taxon>
        <taxon>Fungi</taxon>
        <taxon>Dikarya</taxon>
        <taxon>Ascomycota</taxon>
        <taxon>Pezizomycotina</taxon>
        <taxon>Eurotiomycetes</taxon>
        <taxon>Eurotiomycetidae</taxon>
        <taxon>Eurotiales</taxon>
        <taxon>Aspergillaceae</taxon>
        <taxon>Penicillium</taxon>
    </lineage>
</organism>
<dbReference type="SUPFAM" id="SSF81901">
    <property type="entry name" value="HCP-like"/>
    <property type="match status" value="1"/>
</dbReference>
<proteinExistence type="predicted"/>
<evidence type="ECO:0008006" key="4">
    <source>
        <dbReference type="Google" id="ProtNLM"/>
    </source>
</evidence>
<dbReference type="Gene3D" id="1.25.40.10">
    <property type="entry name" value="Tetratricopeptide repeat domain"/>
    <property type="match status" value="1"/>
</dbReference>
<feature type="compositionally biased region" description="Polar residues" evidence="1">
    <location>
        <begin position="168"/>
        <end position="180"/>
    </location>
</feature>
<feature type="compositionally biased region" description="Low complexity" evidence="1">
    <location>
        <begin position="68"/>
        <end position="97"/>
    </location>
</feature>
<feature type="compositionally biased region" description="Polar residues" evidence="1">
    <location>
        <begin position="58"/>
        <end position="67"/>
    </location>
</feature>
<reference evidence="2" key="1">
    <citation type="submission" date="2022-11" db="EMBL/GenBank/DDBJ databases">
        <authorList>
            <person name="Petersen C."/>
        </authorList>
    </citation>
    <scope>NUCLEOTIDE SEQUENCE</scope>
    <source>
        <strain evidence="2">IBT 22155</strain>
    </source>
</reference>
<dbReference type="GO" id="GO:0010972">
    <property type="term" value="P:negative regulation of G2/M transition of mitotic cell cycle"/>
    <property type="evidence" value="ECO:0007669"/>
    <property type="project" value="TreeGrafter"/>
</dbReference>
<dbReference type="PANTHER" id="PTHR43628:SF1">
    <property type="entry name" value="CHITIN SYNTHASE REGULATORY FACTOR 2-RELATED"/>
    <property type="match status" value="1"/>
</dbReference>
<feature type="region of interest" description="Disordered" evidence="1">
    <location>
        <begin position="1"/>
        <end position="154"/>
    </location>
</feature>
<protein>
    <recommendedName>
        <fullName evidence="4">HCP-like protein</fullName>
    </recommendedName>
</protein>
<dbReference type="GeneID" id="81408642"/>
<dbReference type="Pfam" id="PF08238">
    <property type="entry name" value="Sel1"/>
    <property type="match status" value="3"/>
</dbReference>
<comment type="caution">
    <text evidence="2">The sequence shown here is derived from an EMBL/GenBank/DDBJ whole genome shotgun (WGS) entry which is preliminary data.</text>
</comment>
<dbReference type="Proteomes" id="UP001149079">
    <property type="component" value="Unassembled WGS sequence"/>
</dbReference>
<name>A0A9W9GNU2_9EURO</name>
<accession>A0A9W9GNU2</accession>
<dbReference type="InterPro" id="IPR052945">
    <property type="entry name" value="Mitotic_Regulator"/>
</dbReference>
<dbReference type="PANTHER" id="PTHR43628">
    <property type="entry name" value="ACTIVATOR OF C KINASE PROTEIN 1-RELATED"/>
    <property type="match status" value="1"/>
</dbReference>
<dbReference type="EMBL" id="JAPQKL010000006">
    <property type="protein sequence ID" value="KAJ5124903.1"/>
    <property type="molecule type" value="Genomic_DNA"/>
</dbReference>
<evidence type="ECO:0000313" key="3">
    <source>
        <dbReference type="Proteomes" id="UP001149079"/>
    </source>
</evidence>
<dbReference type="AlphaFoldDB" id="A0A9W9GNU2"/>
<reference evidence="2" key="2">
    <citation type="journal article" date="2023" name="IMA Fungus">
        <title>Comparative genomic study of the Penicillium genus elucidates a diverse pangenome and 15 lateral gene transfer events.</title>
        <authorList>
            <person name="Petersen C."/>
            <person name="Sorensen T."/>
            <person name="Nielsen M.R."/>
            <person name="Sondergaard T.E."/>
            <person name="Sorensen J.L."/>
            <person name="Fitzpatrick D.A."/>
            <person name="Frisvad J.C."/>
            <person name="Nielsen K.L."/>
        </authorList>
    </citation>
    <scope>NUCLEOTIDE SEQUENCE</scope>
    <source>
        <strain evidence="2">IBT 22155</strain>
    </source>
</reference>
<dbReference type="OrthoDB" id="2148946at2759"/>
<feature type="compositionally biased region" description="Basic and acidic residues" evidence="1">
    <location>
        <begin position="115"/>
        <end position="124"/>
    </location>
</feature>
<feature type="region of interest" description="Disordered" evidence="1">
    <location>
        <begin position="168"/>
        <end position="207"/>
    </location>
</feature>
<evidence type="ECO:0000313" key="2">
    <source>
        <dbReference type="EMBL" id="KAJ5124903.1"/>
    </source>
</evidence>
<dbReference type="RefSeq" id="XP_056519302.1">
    <property type="nucleotide sequence ID" value="XM_056669472.1"/>
</dbReference>
<dbReference type="GO" id="GO:0032153">
    <property type="term" value="C:cell division site"/>
    <property type="evidence" value="ECO:0007669"/>
    <property type="project" value="TreeGrafter"/>
</dbReference>
<dbReference type="InterPro" id="IPR006597">
    <property type="entry name" value="Sel1-like"/>
</dbReference>